<dbReference type="SUPFAM" id="SSF52058">
    <property type="entry name" value="L domain-like"/>
    <property type="match status" value="1"/>
</dbReference>
<dbReference type="Gene3D" id="3.80.10.10">
    <property type="entry name" value="Ribonuclease Inhibitor"/>
    <property type="match status" value="1"/>
</dbReference>
<keyword evidence="4" id="KW-0472">Membrane</keyword>
<dbReference type="PANTHER" id="PTHR24366:SF96">
    <property type="entry name" value="LEUCINE RICH REPEAT CONTAINING 53"/>
    <property type="match status" value="1"/>
</dbReference>
<dbReference type="OrthoDB" id="1600340at2759"/>
<dbReference type="AlphaFoldDB" id="A0A084WJK8"/>
<reference evidence="6 8" key="1">
    <citation type="journal article" date="2014" name="BMC Genomics">
        <title>Genome sequence of Anopheles sinensis provides insight into genetics basis of mosquito competence for malaria parasites.</title>
        <authorList>
            <person name="Zhou D."/>
            <person name="Zhang D."/>
            <person name="Ding G."/>
            <person name="Shi L."/>
            <person name="Hou Q."/>
            <person name="Ye Y."/>
            <person name="Xu Y."/>
            <person name="Zhou H."/>
            <person name="Xiong C."/>
            <person name="Li S."/>
            <person name="Yu J."/>
            <person name="Hong S."/>
            <person name="Yu X."/>
            <person name="Zou P."/>
            <person name="Chen C."/>
            <person name="Chang X."/>
            <person name="Wang W."/>
            <person name="Lv Y."/>
            <person name="Sun Y."/>
            <person name="Ma L."/>
            <person name="Shen B."/>
            <person name="Zhu C."/>
        </authorList>
    </citation>
    <scope>NUCLEOTIDE SEQUENCE [LARGE SCALE GENOMIC DNA]</scope>
</reference>
<keyword evidence="5" id="KW-0732">Signal</keyword>
<evidence type="ECO:0000313" key="7">
    <source>
        <dbReference type="EnsemblMetazoa" id="ASIC018428-PA"/>
    </source>
</evidence>
<gene>
    <name evidence="6" type="ORF">ZHAS_00018428</name>
</gene>
<evidence type="ECO:0000256" key="2">
    <source>
        <dbReference type="ARBA" id="ARBA00022737"/>
    </source>
</evidence>
<dbReference type="OMA" id="RRNEATH"/>
<proteinExistence type="predicted"/>
<dbReference type="EMBL" id="ATLV01024038">
    <property type="status" value="NOT_ANNOTATED_CDS"/>
    <property type="molecule type" value="Genomic_DNA"/>
</dbReference>
<dbReference type="VEuPathDB" id="VectorBase:ASIS010956"/>
<feature type="chain" id="PRO_5001784866" evidence="5">
    <location>
        <begin position="22"/>
        <end position="407"/>
    </location>
</feature>
<evidence type="ECO:0000313" key="6">
    <source>
        <dbReference type="EMBL" id="KFB50402.1"/>
    </source>
</evidence>
<feature type="signal peptide" evidence="5">
    <location>
        <begin position="1"/>
        <end position="21"/>
    </location>
</feature>
<dbReference type="PANTHER" id="PTHR24366">
    <property type="entry name" value="IG(IMMUNOGLOBULIN) AND LRR(LEUCINE RICH REPEAT) DOMAINS"/>
    <property type="match status" value="1"/>
</dbReference>
<evidence type="ECO:0000256" key="3">
    <source>
        <dbReference type="SAM" id="MobiDB-lite"/>
    </source>
</evidence>
<evidence type="ECO:0000256" key="1">
    <source>
        <dbReference type="ARBA" id="ARBA00022614"/>
    </source>
</evidence>
<keyword evidence="1" id="KW-0433">Leucine-rich repeat</keyword>
<feature type="transmembrane region" description="Helical" evidence="4">
    <location>
        <begin position="364"/>
        <end position="387"/>
    </location>
</feature>
<dbReference type="EnsemblMetazoa" id="ASIC018428-RA">
    <property type="protein sequence ID" value="ASIC018428-PA"/>
    <property type="gene ID" value="ASIC018428"/>
</dbReference>
<dbReference type="VEuPathDB" id="VectorBase:ASIC018428"/>
<evidence type="ECO:0000313" key="8">
    <source>
        <dbReference type="Proteomes" id="UP000030765"/>
    </source>
</evidence>
<dbReference type="EMBL" id="KE525348">
    <property type="protein sequence ID" value="KFB50402.1"/>
    <property type="molecule type" value="Genomic_DNA"/>
</dbReference>
<evidence type="ECO:0000256" key="5">
    <source>
        <dbReference type="SAM" id="SignalP"/>
    </source>
</evidence>
<dbReference type="InterPro" id="IPR032675">
    <property type="entry name" value="LRR_dom_sf"/>
</dbReference>
<dbReference type="PROSITE" id="PS51450">
    <property type="entry name" value="LRR"/>
    <property type="match status" value="1"/>
</dbReference>
<keyword evidence="4" id="KW-1133">Transmembrane helix</keyword>
<sequence>MFRFKVCVILLAAFYLPPSEAIKCKDEILINAPTESDRFCVFRDVTWRKGVAEPVFEQPIGPRVAFVDSNLTSIPDSFFAQAPRVETLVANNVHLKQLTIKNGMQQVYAEGNSIEQLIVDGGKSLKELYLSKNPNFKNLESLSPLVGLEKLDLSDTGIESSPETIDFGAFEKMPNLTVLRLANDQLHYVENANRVTLPNLKVLDLQGNPIIPANFEMSIFRDMPKLEELDMHNTLMSELSVSPNIRDDLPALKKINIGGMHLPCRFMRALLDELKLKEIEVVGASATASTKCNIGFQAMDGLCCSNDGWAPPPPPTTLTTTQKPEDGPTPPVLTTTKAPQPGPDTPKPKKDSETGGEGGGSSTVVIVSVIVAIILLIGVGVFVAIYLKRRNEATHKRVPGQESNDNL</sequence>
<organism evidence="6">
    <name type="scientific">Anopheles sinensis</name>
    <name type="common">Mosquito</name>
    <dbReference type="NCBI Taxonomy" id="74873"/>
    <lineage>
        <taxon>Eukaryota</taxon>
        <taxon>Metazoa</taxon>
        <taxon>Ecdysozoa</taxon>
        <taxon>Arthropoda</taxon>
        <taxon>Hexapoda</taxon>
        <taxon>Insecta</taxon>
        <taxon>Pterygota</taxon>
        <taxon>Neoptera</taxon>
        <taxon>Endopterygota</taxon>
        <taxon>Diptera</taxon>
        <taxon>Nematocera</taxon>
        <taxon>Culicoidea</taxon>
        <taxon>Culicidae</taxon>
        <taxon>Anophelinae</taxon>
        <taxon>Anopheles</taxon>
    </lineage>
</organism>
<evidence type="ECO:0000256" key="4">
    <source>
        <dbReference type="SAM" id="Phobius"/>
    </source>
</evidence>
<feature type="region of interest" description="Disordered" evidence="3">
    <location>
        <begin position="307"/>
        <end position="360"/>
    </location>
</feature>
<accession>A0A084WJK8</accession>
<keyword evidence="8" id="KW-1185">Reference proteome</keyword>
<keyword evidence="2" id="KW-0677">Repeat</keyword>
<keyword evidence="4" id="KW-0812">Transmembrane</keyword>
<protein>
    <submittedName>
        <fullName evidence="6">AGAP005744-PA-like protein</fullName>
    </submittedName>
</protein>
<dbReference type="STRING" id="74873.A0A084WJK8"/>
<reference evidence="7" key="2">
    <citation type="submission" date="2020-05" db="UniProtKB">
        <authorList>
            <consortium name="EnsemblMetazoa"/>
        </authorList>
    </citation>
    <scope>IDENTIFICATION</scope>
</reference>
<dbReference type="InterPro" id="IPR001611">
    <property type="entry name" value="Leu-rich_rpt"/>
</dbReference>
<dbReference type="Proteomes" id="UP000030765">
    <property type="component" value="Unassembled WGS sequence"/>
</dbReference>
<name>A0A084WJK8_ANOSI</name>